<gene>
    <name evidence="2" type="ORF">AVEN_144789_1</name>
</gene>
<evidence type="ECO:0000313" key="2">
    <source>
        <dbReference type="EMBL" id="GBN24185.1"/>
    </source>
</evidence>
<keyword evidence="1" id="KW-0175">Coiled coil</keyword>
<dbReference type="AlphaFoldDB" id="A0A4Y2MAP8"/>
<evidence type="ECO:0000256" key="1">
    <source>
        <dbReference type="SAM" id="Coils"/>
    </source>
</evidence>
<reference evidence="2 3" key="1">
    <citation type="journal article" date="2019" name="Sci. Rep.">
        <title>Orb-weaving spider Araneus ventricosus genome elucidates the spidroin gene catalogue.</title>
        <authorList>
            <person name="Kono N."/>
            <person name="Nakamura H."/>
            <person name="Ohtoshi R."/>
            <person name="Moran D.A.P."/>
            <person name="Shinohara A."/>
            <person name="Yoshida Y."/>
            <person name="Fujiwara M."/>
            <person name="Mori M."/>
            <person name="Tomita M."/>
            <person name="Arakawa K."/>
        </authorList>
    </citation>
    <scope>NUCLEOTIDE SEQUENCE [LARGE SCALE GENOMIC DNA]</scope>
</reference>
<proteinExistence type="predicted"/>
<sequence>MEKNKSKPPTIKDLNRIRGIIKTKLTNIQKFAQTCSTIDDQRKIVISAQQKLNSVKVMKEEFETLFKQYLDIEEDEKSSKKWEEDMLELLEERDEIEERLKCLFSNAVIVKSKSLKTEVIRIHI</sequence>
<accession>A0A4Y2MAP8</accession>
<organism evidence="2 3">
    <name type="scientific">Araneus ventricosus</name>
    <name type="common">Orbweaver spider</name>
    <name type="synonym">Epeira ventricosa</name>
    <dbReference type="NCBI Taxonomy" id="182803"/>
    <lineage>
        <taxon>Eukaryota</taxon>
        <taxon>Metazoa</taxon>
        <taxon>Ecdysozoa</taxon>
        <taxon>Arthropoda</taxon>
        <taxon>Chelicerata</taxon>
        <taxon>Arachnida</taxon>
        <taxon>Araneae</taxon>
        <taxon>Araneomorphae</taxon>
        <taxon>Entelegynae</taxon>
        <taxon>Araneoidea</taxon>
        <taxon>Araneidae</taxon>
        <taxon>Araneus</taxon>
    </lineage>
</organism>
<dbReference type="EMBL" id="BGPR01122432">
    <property type="protein sequence ID" value="GBN24185.1"/>
    <property type="molecule type" value="Genomic_DNA"/>
</dbReference>
<name>A0A4Y2MAP8_ARAVE</name>
<keyword evidence="3" id="KW-1185">Reference proteome</keyword>
<feature type="coiled-coil region" evidence="1">
    <location>
        <begin position="72"/>
        <end position="106"/>
    </location>
</feature>
<comment type="caution">
    <text evidence="2">The sequence shown here is derived from an EMBL/GenBank/DDBJ whole genome shotgun (WGS) entry which is preliminary data.</text>
</comment>
<dbReference type="Proteomes" id="UP000499080">
    <property type="component" value="Unassembled WGS sequence"/>
</dbReference>
<protein>
    <submittedName>
        <fullName evidence="2">Uncharacterized protein</fullName>
    </submittedName>
</protein>
<evidence type="ECO:0000313" key="3">
    <source>
        <dbReference type="Proteomes" id="UP000499080"/>
    </source>
</evidence>